<evidence type="ECO:0000256" key="5">
    <source>
        <dbReference type="ARBA" id="ARBA00023212"/>
    </source>
</evidence>
<evidence type="ECO:0000256" key="3">
    <source>
        <dbReference type="ARBA" id="ARBA00022490"/>
    </source>
</evidence>
<evidence type="ECO:0000256" key="2">
    <source>
        <dbReference type="ARBA" id="ARBA00007700"/>
    </source>
</evidence>
<evidence type="ECO:0000313" key="8">
    <source>
        <dbReference type="EMBL" id="JAC81982.1"/>
    </source>
</evidence>
<comment type="similarity">
    <text evidence="2">Belongs to the IFT46 family.</text>
</comment>
<dbReference type="GO" id="GO:0031514">
    <property type="term" value="C:motile cilium"/>
    <property type="evidence" value="ECO:0007669"/>
    <property type="project" value="TreeGrafter"/>
</dbReference>
<name>A0A061S9Y2_9CHLO</name>
<protein>
    <submittedName>
        <fullName evidence="8">Intraflagellar transport protein 46-like</fullName>
    </submittedName>
</protein>
<keyword evidence="5" id="KW-0206">Cytoskeleton</keyword>
<dbReference type="GO" id="GO:0005815">
    <property type="term" value="C:microtubule organizing center"/>
    <property type="evidence" value="ECO:0007669"/>
    <property type="project" value="TreeGrafter"/>
</dbReference>
<keyword evidence="8" id="KW-0282">Flagellum</keyword>
<evidence type="ECO:0000256" key="7">
    <source>
        <dbReference type="SAM" id="MobiDB-lite"/>
    </source>
</evidence>
<evidence type="ECO:0000256" key="4">
    <source>
        <dbReference type="ARBA" id="ARBA00023069"/>
    </source>
</evidence>
<evidence type="ECO:0000256" key="1">
    <source>
        <dbReference type="ARBA" id="ARBA00004120"/>
    </source>
</evidence>
<gene>
    <name evidence="8" type="ORF">TSPGSL018_6707</name>
</gene>
<organism evidence="8">
    <name type="scientific">Tetraselmis sp. GSL018</name>
    <dbReference type="NCBI Taxonomy" id="582737"/>
    <lineage>
        <taxon>Eukaryota</taxon>
        <taxon>Viridiplantae</taxon>
        <taxon>Chlorophyta</taxon>
        <taxon>core chlorophytes</taxon>
        <taxon>Chlorodendrophyceae</taxon>
        <taxon>Chlorodendrales</taxon>
        <taxon>Chlorodendraceae</taxon>
        <taxon>Tetraselmis</taxon>
    </lineage>
</organism>
<evidence type="ECO:0000256" key="6">
    <source>
        <dbReference type="ARBA" id="ARBA00023273"/>
    </source>
</evidence>
<dbReference type="GO" id="GO:0030992">
    <property type="term" value="C:intraciliary transport particle B"/>
    <property type="evidence" value="ECO:0007669"/>
    <property type="project" value="TreeGrafter"/>
</dbReference>
<dbReference type="Pfam" id="PF12317">
    <property type="entry name" value="IFT46_B_C"/>
    <property type="match status" value="1"/>
</dbReference>
<dbReference type="PANTHER" id="PTHR13376:SF0">
    <property type="entry name" value="INTRAFLAGELLAR TRANSPORT PROTEIN 46 HOMOLOG"/>
    <property type="match status" value="1"/>
</dbReference>
<dbReference type="GO" id="GO:0060271">
    <property type="term" value="P:cilium assembly"/>
    <property type="evidence" value="ECO:0007669"/>
    <property type="project" value="TreeGrafter"/>
</dbReference>
<sequence length="380" mass="41812">MDGSDDEGPYTDGSQEEFSDTDNPDAMPSRTVHNQPHDEEVTLTDNESESPGAEGSMPDLGGADEEGGGRFGDMGAAPRAGVESPPRNDMSDEEDTMMMNRNARESHSLGDAPVEGQYNPADFASLNVSDDVRQIFKYIDKYQPRPHKLESKLQCFIPEYIPAIGDIDEFIKVPRPDGQPDFLGLRVLDEPATVQTDPTVLNLQLRQVSKQGGARPLEITSVEQAAKNPKRIETWIKSIQELHAGKPLPTMTYSKNMPELEALMQEWPQEMEEAINQVRLPSGNLDVDILTLTKVFCNLLDIPVYEGKAVESLHVLFSLYVELKNNPYLKAQNTQLGNTGRSDMGSVMGAMMGTMTSDAGVPMEYLQGGFNTVSSVITPQ</sequence>
<feature type="region of interest" description="Disordered" evidence="7">
    <location>
        <begin position="1"/>
        <end position="93"/>
    </location>
</feature>
<keyword evidence="6" id="KW-0966">Cell projection</keyword>
<keyword evidence="3" id="KW-0963">Cytoplasm</keyword>
<dbReference type="InterPro" id="IPR022088">
    <property type="entry name" value="Intraflagellar_transp_cmplxB"/>
</dbReference>
<accession>A0A061S9Y2</accession>
<dbReference type="EMBL" id="GBEZ01003134">
    <property type="protein sequence ID" value="JAC81982.1"/>
    <property type="molecule type" value="Transcribed_RNA"/>
</dbReference>
<keyword evidence="4" id="KW-0969">Cilium</keyword>
<proteinExistence type="inferred from homology"/>
<comment type="subcellular location">
    <subcellularLocation>
        <location evidence="1">Cytoplasm</location>
        <location evidence="1">Cytoskeleton</location>
        <location evidence="1">Cilium basal body</location>
    </subcellularLocation>
</comment>
<dbReference type="GO" id="GO:0042073">
    <property type="term" value="P:intraciliary transport"/>
    <property type="evidence" value="ECO:0007669"/>
    <property type="project" value="InterPro"/>
</dbReference>
<dbReference type="AlphaFoldDB" id="A0A061S9Y2"/>
<dbReference type="PANTHER" id="PTHR13376">
    <property type="entry name" value="INTRAFLAGELLAR TRANSPORT PROTEIN 46 HOMOLOG"/>
    <property type="match status" value="1"/>
</dbReference>
<feature type="compositionally biased region" description="Acidic residues" evidence="7">
    <location>
        <begin position="1"/>
        <end position="23"/>
    </location>
</feature>
<reference evidence="8" key="1">
    <citation type="submission" date="2014-05" db="EMBL/GenBank/DDBJ databases">
        <title>The transcriptome of the halophilic microalga Tetraselmis sp. GSL018 isolated from the Great Salt Lake, Utah.</title>
        <authorList>
            <person name="Jinkerson R.E."/>
            <person name="D'Adamo S."/>
            <person name="Posewitz M.C."/>
        </authorList>
    </citation>
    <scope>NUCLEOTIDE SEQUENCE</scope>
    <source>
        <strain evidence="8">GSL018</strain>
    </source>
</reference>